<keyword evidence="1" id="KW-1133">Transmembrane helix</keyword>
<evidence type="ECO:0000256" key="1">
    <source>
        <dbReference type="SAM" id="Phobius"/>
    </source>
</evidence>
<evidence type="ECO:0008006" key="4">
    <source>
        <dbReference type="Google" id="ProtNLM"/>
    </source>
</evidence>
<keyword evidence="3" id="KW-1185">Reference proteome</keyword>
<dbReference type="OrthoDB" id="2315025at2"/>
<sequence>MAITLLMLLYTGLAVGLGIYFLMHTHRAFLLFHPESNQTLSGVVKASGIALLVVGVLSLIATFFQNIFVISGALLAGVIVILCVQLTLLRFMPK</sequence>
<dbReference type="Proteomes" id="UP000245080">
    <property type="component" value="Unassembled WGS sequence"/>
</dbReference>
<evidence type="ECO:0000313" key="3">
    <source>
        <dbReference type="Proteomes" id="UP000245080"/>
    </source>
</evidence>
<feature type="transmembrane region" description="Helical" evidence="1">
    <location>
        <begin position="6"/>
        <end position="23"/>
    </location>
</feature>
<dbReference type="RefSeq" id="WP_109251007.1">
    <property type="nucleotide sequence ID" value="NZ_QCXQ01000006.1"/>
</dbReference>
<keyword evidence="1" id="KW-0472">Membrane</keyword>
<reference evidence="2 3" key="1">
    <citation type="journal article" date="2018" name="Int. J. Syst. Evol. Microbiol.">
        <title>Lactobacillus bambusae sp. nov., isolated from a traditional fermented Ma-bamboo shoots of Taiwan.</title>
        <authorList>
            <person name="Wang L.-T."/>
        </authorList>
    </citation>
    <scope>NUCLEOTIDE SEQUENCE [LARGE SCALE GENOMIC DNA]</scope>
    <source>
        <strain evidence="2 3">BS-W1</strain>
    </source>
</reference>
<organism evidence="2 3">
    <name type="scientific">Levilactobacillus bambusae</name>
    <dbReference type="NCBI Taxonomy" id="2024736"/>
    <lineage>
        <taxon>Bacteria</taxon>
        <taxon>Bacillati</taxon>
        <taxon>Bacillota</taxon>
        <taxon>Bacilli</taxon>
        <taxon>Lactobacillales</taxon>
        <taxon>Lactobacillaceae</taxon>
        <taxon>Levilactobacillus</taxon>
    </lineage>
</organism>
<name>A0A2V1MZN3_9LACO</name>
<evidence type="ECO:0000313" key="2">
    <source>
        <dbReference type="EMBL" id="PWF99549.1"/>
    </source>
</evidence>
<dbReference type="EMBL" id="QCXQ01000006">
    <property type="protein sequence ID" value="PWF99549.1"/>
    <property type="molecule type" value="Genomic_DNA"/>
</dbReference>
<accession>A0A2V1MZN3</accession>
<proteinExistence type="predicted"/>
<keyword evidence="1" id="KW-0812">Transmembrane</keyword>
<feature type="transmembrane region" description="Helical" evidence="1">
    <location>
        <begin position="67"/>
        <end position="89"/>
    </location>
</feature>
<dbReference type="AlphaFoldDB" id="A0A2V1MZN3"/>
<protein>
    <recommendedName>
        <fullName evidence="4">DUF3784 domain-containing protein</fullName>
    </recommendedName>
</protein>
<gene>
    <name evidence="2" type="ORF">DCM90_08890</name>
</gene>
<comment type="caution">
    <text evidence="2">The sequence shown here is derived from an EMBL/GenBank/DDBJ whole genome shotgun (WGS) entry which is preliminary data.</text>
</comment>
<feature type="transmembrane region" description="Helical" evidence="1">
    <location>
        <begin position="43"/>
        <end position="61"/>
    </location>
</feature>